<dbReference type="RefSeq" id="WP_271192034.1">
    <property type="nucleotide sequence ID" value="NZ_CP115667.1"/>
</dbReference>
<dbReference type="InterPro" id="IPR036465">
    <property type="entry name" value="vWFA_dom_sf"/>
</dbReference>
<evidence type="ECO:0000313" key="2">
    <source>
        <dbReference type="Proteomes" id="UP001210339"/>
    </source>
</evidence>
<dbReference type="PANTHER" id="PTHR41248:SF1">
    <property type="entry name" value="NORD PROTEIN"/>
    <property type="match status" value="1"/>
</dbReference>
<dbReference type="SUPFAM" id="SSF53300">
    <property type="entry name" value="vWA-like"/>
    <property type="match status" value="1"/>
</dbReference>
<accession>A0ABY7QUV6</accession>
<organism evidence="1 2">
    <name type="scientific">Peptoniphilus equinus</name>
    <dbReference type="NCBI Taxonomy" id="3016343"/>
    <lineage>
        <taxon>Bacteria</taxon>
        <taxon>Bacillati</taxon>
        <taxon>Bacillota</taxon>
        <taxon>Tissierellia</taxon>
        <taxon>Tissierellales</taxon>
        <taxon>Peptoniphilaceae</taxon>
        <taxon>Peptoniphilus</taxon>
    </lineage>
</organism>
<dbReference type="Proteomes" id="UP001210339">
    <property type="component" value="Chromosome"/>
</dbReference>
<protein>
    <recommendedName>
        <fullName evidence="3">Nitric oxide reductase activation protein</fullName>
    </recommendedName>
</protein>
<reference evidence="1 2" key="1">
    <citation type="submission" date="2023-01" db="EMBL/GenBank/DDBJ databases">
        <authorList>
            <person name="Lee S.H."/>
            <person name="Jung H.S."/>
            <person name="Yun J.U."/>
        </authorList>
    </citation>
    <scope>NUCLEOTIDE SEQUENCE [LARGE SCALE GENOMIC DNA]</scope>
    <source>
        <strain evidence="1 2">CBA3646</strain>
    </source>
</reference>
<dbReference type="EMBL" id="CP115667">
    <property type="protein sequence ID" value="WBW50502.1"/>
    <property type="molecule type" value="Genomic_DNA"/>
</dbReference>
<evidence type="ECO:0008006" key="3">
    <source>
        <dbReference type="Google" id="ProtNLM"/>
    </source>
</evidence>
<name>A0ABY7QUV6_9FIRM</name>
<sequence>MRETNLVWTVSEDYTIDLYDNHLAPYELALIGMGRKVFSGTHLHRFMELHRRYNNFDDLEAIALLVLDHTLRERLFAQRPGTRDFFDDYIRELRHHFDYVAPKNIAEELKRAYFHHELKGPRIATGTLDALLRDIEAVHITDTFELLSTLKRLYATYFHIYNTMPESDALKTVVQSAKTPKPSAFKTKVDAKTIDVADLEKFTIESAEFTSQLYDDIAVIKDEVSIKSAGKDYRDVVRRRYGKPTLSRHTLSKLEKELCIGIHDNVKLYFTDFVHDNPHSFYAERMAEVTASNRTYYDADRLHYTRAVTNLKEMLKQSLVKNADNYASSSTSGTLRADKVWKTLYTSDNKVFERQHYDDNGNITVDILLDASASQNVRTELIATEAYIIAEALSDLHIPTRVVGYNNFFDHMILKVYRDYHDVRQKNQEIFSFQTSGSNRDGLAVSLMRHLILNNHATRRFLIVLSDGKPNDETDLGLVGMSDLGVANYVDDDATYDAFNQVLRSRLEGIFTLGVFTGFDDDLETERKIFGADFAYITDIKRFHHIVGIFFKLIAERTLEMN</sequence>
<proteinExistence type="predicted"/>
<gene>
    <name evidence="1" type="ORF">O6R05_02865</name>
</gene>
<keyword evidence="2" id="KW-1185">Reference proteome</keyword>
<evidence type="ECO:0000313" key="1">
    <source>
        <dbReference type="EMBL" id="WBW50502.1"/>
    </source>
</evidence>
<dbReference type="InterPro" id="IPR051928">
    <property type="entry name" value="NorD/CobT"/>
</dbReference>
<dbReference type="PANTHER" id="PTHR41248">
    <property type="entry name" value="NORD PROTEIN"/>
    <property type="match status" value="1"/>
</dbReference>